<gene>
    <name evidence="3" type="ORF">DFH07DRAFT_742340</name>
</gene>
<dbReference type="Pfam" id="PF05970">
    <property type="entry name" value="PIF1"/>
    <property type="match status" value="1"/>
</dbReference>
<keyword evidence="4" id="KW-1185">Reference proteome</keyword>
<organism evidence="3 4">
    <name type="scientific">Mycena maculata</name>
    <dbReference type="NCBI Taxonomy" id="230809"/>
    <lineage>
        <taxon>Eukaryota</taxon>
        <taxon>Fungi</taxon>
        <taxon>Dikarya</taxon>
        <taxon>Basidiomycota</taxon>
        <taxon>Agaricomycotina</taxon>
        <taxon>Agaricomycetes</taxon>
        <taxon>Agaricomycetidae</taxon>
        <taxon>Agaricales</taxon>
        <taxon>Marasmiineae</taxon>
        <taxon>Mycenaceae</taxon>
        <taxon>Mycena</taxon>
    </lineage>
</organism>
<evidence type="ECO:0000313" key="3">
    <source>
        <dbReference type="EMBL" id="KAJ7756894.1"/>
    </source>
</evidence>
<dbReference type="GO" id="GO:0005524">
    <property type="term" value="F:ATP binding"/>
    <property type="evidence" value="ECO:0007669"/>
    <property type="project" value="UniProtKB-KW"/>
</dbReference>
<keyword evidence="1" id="KW-0233">DNA recombination</keyword>
<comment type="similarity">
    <text evidence="1">Belongs to the helicase family.</text>
</comment>
<keyword evidence="1" id="KW-0234">DNA repair</keyword>
<dbReference type="GO" id="GO:0006310">
    <property type="term" value="P:DNA recombination"/>
    <property type="evidence" value="ECO:0007669"/>
    <property type="project" value="UniProtKB-KW"/>
</dbReference>
<dbReference type="InterPro" id="IPR010285">
    <property type="entry name" value="DNA_helicase_pif1-like_DEAD"/>
</dbReference>
<keyword evidence="1" id="KW-0378">Hydrolase</keyword>
<reference evidence="3" key="1">
    <citation type="submission" date="2023-03" db="EMBL/GenBank/DDBJ databases">
        <title>Massive genome expansion in bonnet fungi (Mycena s.s.) driven by repeated elements and novel gene families across ecological guilds.</title>
        <authorList>
            <consortium name="Lawrence Berkeley National Laboratory"/>
            <person name="Harder C.B."/>
            <person name="Miyauchi S."/>
            <person name="Viragh M."/>
            <person name="Kuo A."/>
            <person name="Thoen E."/>
            <person name="Andreopoulos B."/>
            <person name="Lu D."/>
            <person name="Skrede I."/>
            <person name="Drula E."/>
            <person name="Henrissat B."/>
            <person name="Morin E."/>
            <person name="Kohler A."/>
            <person name="Barry K."/>
            <person name="LaButti K."/>
            <person name="Morin E."/>
            <person name="Salamov A."/>
            <person name="Lipzen A."/>
            <person name="Mereny Z."/>
            <person name="Hegedus B."/>
            <person name="Baldrian P."/>
            <person name="Stursova M."/>
            <person name="Weitz H."/>
            <person name="Taylor A."/>
            <person name="Grigoriev I.V."/>
            <person name="Nagy L.G."/>
            <person name="Martin F."/>
            <person name="Kauserud H."/>
        </authorList>
    </citation>
    <scope>NUCLEOTIDE SEQUENCE</scope>
    <source>
        <strain evidence="3">CBHHK188m</strain>
    </source>
</reference>
<evidence type="ECO:0000256" key="1">
    <source>
        <dbReference type="RuleBase" id="RU363044"/>
    </source>
</evidence>
<evidence type="ECO:0000259" key="2">
    <source>
        <dbReference type="Pfam" id="PF05970"/>
    </source>
</evidence>
<protein>
    <recommendedName>
        <fullName evidence="1">ATP-dependent DNA helicase</fullName>
        <ecNumber evidence="1">5.6.2.3</ecNumber>
    </recommendedName>
</protein>
<keyword evidence="1" id="KW-0227">DNA damage</keyword>
<comment type="catalytic activity">
    <reaction evidence="1">
        <text>ATP + H2O = ADP + phosphate + H(+)</text>
        <dbReference type="Rhea" id="RHEA:13065"/>
        <dbReference type="ChEBI" id="CHEBI:15377"/>
        <dbReference type="ChEBI" id="CHEBI:15378"/>
        <dbReference type="ChEBI" id="CHEBI:30616"/>
        <dbReference type="ChEBI" id="CHEBI:43474"/>
        <dbReference type="ChEBI" id="CHEBI:456216"/>
        <dbReference type="EC" id="5.6.2.3"/>
    </reaction>
</comment>
<dbReference type="GO" id="GO:0006281">
    <property type="term" value="P:DNA repair"/>
    <property type="evidence" value="ECO:0007669"/>
    <property type="project" value="UniProtKB-KW"/>
</dbReference>
<dbReference type="GO" id="GO:0000723">
    <property type="term" value="P:telomere maintenance"/>
    <property type="evidence" value="ECO:0007669"/>
    <property type="project" value="InterPro"/>
</dbReference>
<name>A0AAD7NE02_9AGAR</name>
<feature type="domain" description="DNA helicase Pif1-like DEAD-box helicase" evidence="2">
    <location>
        <begin position="3"/>
        <end position="103"/>
    </location>
</feature>
<dbReference type="GO" id="GO:0043139">
    <property type="term" value="F:5'-3' DNA helicase activity"/>
    <property type="evidence" value="ECO:0007669"/>
    <property type="project" value="UniProtKB-EC"/>
</dbReference>
<dbReference type="GO" id="GO:0016787">
    <property type="term" value="F:hydrolase activity"/>
    <property type="evidence" value="ECO:0007669"/>
    <property type="project" value="UniProtKB-KW"/>
</dbReference>
<keyword evidence="1" id="KW-0547">Nucleotide-binding</keyword>
<proteinExistence type="inferred from homology"/>
<dbReference type="AlphaFoldDB" id="A0AAD7NE02"/>
<dbReference type="Proteomes" id="UP001215280">
    <property type="component" value="Unassembled WGS sequence"/>
</dbReference>
<dbReference type="EC" id="5.6.2.3" evidence="1"/>
<dbReference type="EMBL" id="JARJLG010000060">
    <property type="protein sequence ID" value="KAJ7756894.1"/>
    <property type="molecule type" value="Genomic_DNA"/>
</dbReference>
<evidence type="ECO:0000313" key="4">
    <source>
        <dbReference type="Proteomes" id="UP001215280"/>
    </source>
</evidence>
<comment type="caution">
    <text evidence="3">The sequence shown here is derived from an EMBL/GenBank/DDBJ whole genome shotgun (WGS) entry which is preliminary data.</text>
</comment>
<accession>A0AAD7NE02</accession>
<keyword evidence="1" id="KW-0347">Helicase</keyword>
<sequence length="105" mass="11744">MIQQRSTYDRIMEVSTMNNPLPLHIDRHASRGKTYVLYPVIGALQKLDEIVLISASSAFAAKNYPGGQTAHYLYGIPVDMYNPFLKSFVGPRSDRAKLLRAANAM</sequence>
<comment type="cofactor">
    <cofactor evidence="1">
        <name>Mg(2+)</name>
        <dbReference type="ChEBI" id="CHEBI:18420"/>
    </cofactor>
</comment>
<keyword evidence="1" id="KW-0067">ATP-binding</keyword>